<sequence length="100" mass="11136">MHSFRPSDYVEVDEDDPFFPRANDSMIPVDIYGTHVFNPRTRDRVEPSTNTTTATGNGSGDDQAAQLWNTASAPPVAISSARSPYNENCYGNYVNNRYDV</sequence>
<protein>
    <submittedName>
        <fullName evidence="2">Uncharacterized protein</fullName>
    </submittedName>
</protein>
<evidence type="ECO:0000313" key="3">
    <source>
        <dbReference type="Proteomes" id="UP000230423"/>
    </source>
</evidence>
<evidence type="ECO:0000313" key="2">
    <source>
        <dbReference type="EMBL" id="PIO67231.1"/>
    </source>
</evidence>
<dbReference type="OrthoDB" id="5854339at2759"/>
<name>A0A2G9UAH0_TELCI</name>
<accession>A0A2G9UAH0</accession>
<dbReference type="Proteomes" id="UP000230423">
    <property type="component" value="Unassembled WGS sequence"/>
</dbReference>
<evidence type="ECO:0000256" key="1">
    <source>
        <dbReference type="SAM" id="MobiDB-lite"/>
    </source>
</evidence>
<organism evidence="2 3">
    <name type="scientific">Teladorsagia circumcincta</name>
    <name type="common">Brown stomach worm</name>
    <name type="synonym">Ostertagia circumcincta</name>
    <dbReference type="NCBI Taxonomy" id="45464"/>
    <lineage>
        <taxon>Eukaryota</taxon>
        <taxon>Metazoa</taxon>
        <taxon>Ecdysozoa</taxon>
        <taxon>Nematoda</taxon>
        <taxon>Chromadorea</taxon>
        <taxon>Rhabditida</taxon>
        <taxon>Rhabditina</taxon>
        <taxon>Rhabditomorpha</taxon>
        <taxon>Strongyloidea</taxon>
        <taxon>Trichostrongylidae</taxon>
        <taxon>Teladorsagia</taxon>
    </lineage>
</organism>
<dbReference type="EMBL" id="KZ347729">
    <property type="protein sequence ID" value="PIO67231.1"/>
    <property type="molecule type" value="Genomic_DNA"/>
</dbReference>
<proteinExistence type="predicted"/>
<feature type="region of interest" description="Disordered" evidence="1">
    <location>
        <begin position="1"/>
        <end position="24"/>
    </location>
</feature>
<feature type="region of interest" description="Disordered" evidence="1">
    <location>
        <begin position="39"/>
        <end position="63"/>
    </location>
</feature>
<gene>
    <name evidence="2" type="ORF">TELCIR_11028</name>
</gene>
<dbReference type="AlphaFoldDB" id="A0A2G9UAH0"/>
<keyword evidence="3" id="KW-1185">Reference proteome</keyword>
<reference evidence="2 3" key="1">
    <citation type="submission" date="2015-09" db="EMBL/GenBank/DDBJ databases">
        <title>Draft genome of the parasitic nematode Teladorsagia circumcincta isolate WARC Sus (inbred).</title>
        <authorList>
            <person name="Mitreva M."/>
        </authorList>
    </citation>
    <scope>NUCLEOTIDE SEQUENCE [LARGE SCALE GENOMIC DNA]</scope>
    <source>
        <strain evidence="2 3">S</strain>
    </source>
</reference>